<dbReference type="Pfam" id="PF00332">
    <property type="entry name" value="Glyco_hydro_17"/>
    <property type="match status" value="1"/>
</dbReference>
<evidence type="ECO:0000256" key="4">
    <source>
        <dbReference type="ARBA" id="ARBA00008773"/>
    </source>
</evidence>
<evidence type="ECO:0000256" key="11">
    <source>
        <dbReference type="ARBA" id="ARBA00022729"/>
    </source>
</evidence>
<evidence type="ECO:0000256" key="14">
    <source>
        <dbReference type="ARBA" id="ARBA00023180"/>
    </source>
</evidence>
<keyword evidence="26" id="KW-1185">Reference proteome</keyword>
<comment type="similarity">
    <text evidence="4 22">Belongs to the glycosyl hydrolase 17 family.</text>
</comment>
<evidence type="ECO:0000256" key="24">
    <source>
        <dbReference type="SAM" id="SignalP"/>
    </source>
</evidence>
<evidence type="ECO:0000256" key="18">
    <source>
        <dbReference type="ARBA" id="ARBA00023326"/>
    </source>
</evidence>
<name>A0AAV9X3R7_9PEZI</name>
<dbReference type="Proteomes" id="UP001365542">
    <property type="component" value="Unassembled WGS sequence"/>
</dbReference>
<feature type="signal peptide" evidence="24">
    <location>
        <begin position="1"/>
        <end position="23"/>
    </location>
</feature>
<keyword evidence="12 23" id="KW-0378">Hydrolase</keyword>
<dbReference type="GO" id="GO:0009986">
    <property type="term" value="C:cell surface"/>
    <property type="evidence" value="ECO:0007669"/>
    <property type="project" value="TreeGrafter"/>
</dbReference>
<dbReference type="Gene3D" id="3.20.20.80">
    <property type="entry name" value="Glycosidases"/>
    <property type="match status" value="1"/>
</dbReference>
<evidence type="ECO:0000256" key="10">
    <source>
        <dbReference type="ARBA" id="ARBA00022622"/>
    </source>
</evidence>
<evidence type="ECO:0000256" key="12">
    <source>
        <dbReference type="ARBA" id="ARBA00022801"/>
    </source>
</evidence>
<dbReference type="EMBL" id="JAVHJO010000012">
    <property type="protein sequence ID" value="KAK6532167.1"/>
    <property type="molecule type" value="Genomic_DNA"/>
</dbReference>
<proteinExistence type="inferred from homology"/>
<dbReference type="PROSITE" id="PS00587">
    <property type="entry name" value="GLYCOSYL_HYDROL_F17"/>
    <property type="match status" value="1"/>
</dbReference>
<protein>
    <recommendedName>
        <fullName evidence="6">Probable glucan endo-1,3-beta-glucosidase eglC</fullName>
        <ecNumber evidence="5">3.2.1.39</ecNumber>
    </recommendedName>
    <alternativeName>
        <fullName evidence="20">Endo-1,3-beta-glucanase eglC</fullName>
    </alternativeName>
    <alternativeName>
        <fullName evidence="21">Laminarinase eglC</fullName>
    </alternativeName>
</protein>
<evidence type="ECO:0000313" key="26">
    <source>
        <dbReference type="Proteomes" id="UP001365542"/>
    </source>
</evidence>
<dbReference type="InterPro" id="IPR050732">
    <property type="entry name" value="Beta-glucan_modifiers"/>
</dbReference>
<evidence type="ECO:0000313" key="25">
    <source>
        <dbReference type="EMBL" id="KAK6532167.1"/>
    </source>
</evidence>
<dbReference type="AlphaFoldDB" id="A0AAV9X3R7"/>
<keyword evidence="15" id="KW-0119">Carbohydrate metabolism</keyword>
<evidence type="ECO:0000256" key="17">
    <source>
        <dbReference type="ARBA" id="ARBA00023316"/>
    </source>
</evidence>
<comment type="catalytic activity">
    <reaction evidence="1">
        <text>Hydrolysis of (1-&gt;3)-beta-D-glucosidic linkages in (1-&gt;3)-beta-D-glucans.</text>
        <dbReference type="EC" id="3.2.1.39"/>
    </reaction>
</comment>
<organism evidence="25 26">
    <name type="scientific">Orbilia ellipsospora</name>
    <dbReference type="NCBI Taxonomy" id="2528407"/>
    <lineage>
        <taxon>Eukaryota</taxon>
        <taxon>Fungi</taxon>
        <taxon>Dikarya</taxon>
        <taxon>Ascomycota</taxon>
        <taxon>Pezizomycotina</taxon>
        <taxon>Orbiliomycetes</taxon>
        <taxon>Orbiliales</taxon>
        <taxon>Orbiliaceae</taxon>
        <taxon>Orbilia</taxon>
    </lineage>
</organism>
<keyword evidence="9" id="KW-0964">Secreted</keyword>
<evidence type="ECO:0000256" key="16">
    <source>
        <dbReference type="ARBA" id="ARBA00023288"/>
    </source>
</evidence>
<dbReference type="GO" id="GO:0005886">
    <property type="term" value="C:plasma membrane"/>
    <property type="evidence" value="ECO:0007669"/>
    <property type="project" value="UniProtKB-SubCell"/>
</dbReference>
<gene>
    <name evidence="25" type="ORF">TWF694_003327</name>
</gene>
<evidence type="ECO:0000256" key="20">
    <source>
        <dbReference type="ARBA" id="ARBA00032134"/>
    </source>
</evidence>
<dbReference type="GO" id="GO:0000272">
    <property type="term" value="P:polysaccharide catabolic process"/>
    <property type="evidence" value="ECO:0007669"/>
    <property type="project" value="UniProtKB-KW"/>
</dbReference>
<accession>A0AAV9X3R7</accession>
<feature type="chain" id="PRO_5043384672" description="Probable glucan endo-1,3-beta-glucosidase eglC" evidence="24">
    <location>
        <begin position="24"/>
        <end position="307"/>
    </location>
</feature>
<evidence type="ECO:0000256" key="21">
    <source>
        <dbReference type="ARBA" id="ARBA00032906"/>
    </source>
</evidence>
<dbReference type="InterPro" id="IPR000490">
    <property type="entry name" value="Glyco_hydro_17"/>
</dbReference>
<dbReference type="GO" id="GO:0071555">
    <property type="term" value="P:cell wall organization"/>
    <property type="evidence" value="ECO:0007669"/>
    <property type="project" value="UniProtKB-KW"/>
</dbReference>
<keyword evidence="23" id="KW-0326">Glycosidase</keyword>
<evidence type="ECO:0000256" key="1">
    <source>
        <dbReference type="ARBA" id="ARBA00000382"/>
    </source>
</evidence>
<evidence type="ECO:0000256" key="5">
    <source>
        <dbReference type="ARBA" id="ARBA00012780"/>
    </source>
</evidence>
<keyword evidence="10" id="KW-0336">GPI-anchor</keyword>
<keyword evidence="18" id="KW-0624">Polysaccharide degradation</keyword>
<dbReference type="InterPro" id="IPR017853">
    <property type="entry name" value="GH"/>
</dbReference>
<keyword evidence="8" id="KW-0134">Cell wall</keyword>
<dbReference type="PANTHER" id="PTHR16631:SF13">
    <property type="entry name" value="GLUCAN ENDO-1,3-BETA-GLUCOSIDASE EGLC-RELATED"/>
    <property type="match status" value="1"/>
</dbReference>
<evidence type="ECO:0000256" key="19">
    <source>
        <dbReference type="ARBA" id="ARBA00025152"/>
    </source>
</evidence>
<evidence type="ECO:0000256" key="23">
    <source>
        <dbReference type="RuleBase" id="RU004336"/>
    </source>
</evidence>
<keyword evidence="17" id="KW-0961">Cell wall biogenesis/degradation</keyword>
<evidence type="ECO:0000256" key="7">
    <source>
        <dbReference type="ARBA" id="ARBA00022475"/>
    </source>
</evidence>
<evidence type="ECO:0000256" key="13">
    <source>
        <dbReference type="ARBA" id="ARBA00023136"/>
    </source>
</evidence>
<evidence type="ECO:0000256" key="3">
    <source>
        <dbReference type="ARBA" id="ARBA00004609"/>
    </source>
</evidence>
<evidence type="ECO:0000256" key="2">
    <source>
        <dbReference type="ARBA" id="ARBA00004191"/>
    </source>
</evidence>
<keyword evidence="13" id="KW-0472">Membrane</keyword>
<dbReference type="GO" id="GO:0005576">
    <property type="term" value="C:extracellular region"/>
    <property type="evidence" value="ECO:0007669"/>
    <property type="project" value="TreeGrafter"/>
</dbReference>
<evidence type="ECO:0000256" key="6">
    <source>
        <dbReference type="ARBA" id="ARBA00019762"/>
    </source>
</evidence>
<evidence type="ECO:0000256" key="9">
    <source>
        <dbReference type="ARBA" id="ARBA00022525"/>
    </source>
</evidence>
<reference evidence="25 26" key="1">
    <citation type="submission" date="2019-10" db="EMBL/GenBank/DDBJ databases">
        <authorList>
            <person name="Palmer J.M."/>
        </authorList>
    </citation>
    <scope>NUCLEOTIDE SEQUENCE [LARGE SCALE GENOMIC DNA]</scope>
    <source>
        <strain evidence="25 26">TWF694</strain>
    </source>
</reference>
<comment type="subcellular location">
    <subcellularLocation>
        <location evidence="3">Cell membrane</location>
        <topology evidence="3">Lipid-anchor</topology>
        <topology evidence="3">GPI-anchor</topology>
    </subcellularLocation>
    <subcellularLocation>
        <location evidence="2">Secreted</location>
        <location evidence="2">Cell wall</location>
    </subcellularLocation>
</comment>
<dbReference type="PANTHER" id="PTHR16631">
    <property type="entry name" value="GLUCAN 1,3-BETA-GLUCOSIDASE"/>
    <property type="match status" value="1"/>
</dbReference>
<comment type="function">
    <text evidence="19">Glucanases play a role in cell expansion during growth, in cell-cell fusion during mating, and in spore release during sporulation. This enzyme may be involved in beta-glucan degradation and also function biosynthetically as a transglycosylase.</text>
</comment>
<evidence type="ECO:0000256" key="8">
    <source>
        <dbReference type="ARBA" id="ARBA00022512"/>
    </source>
</evidence>
<dbReference type="GO" id="GO:0009277">
    <property type="term" value="C:fungal-type cell wall"/>
    <property type="evidence" value="ECO:0007669"/>
    <property type="project" value="TreeGrafter"/>
</dbReference>
<keyword evidence="14" id="KW-0325">Glycoprotein</keyword>
<comment type="caution">
    <text evidence="25">The sequence shown here is derived from an EMBL/GenBank/DDBJ whole genome shotgun (WGS) entry which is preliminary data.</text>
</comment>
<keyword evidence="11 24" id="KW-0732">Signal</keyword>
<dbReference type="GO" id="GO:0098552">
    <property type="term" value="C:side of membrane"/>
    <property type="evidence" value="ECO:0007669"/>
    <property type="project" value="UniProtKB-KW"/>
</dbReference>
<evidence type="ECO:0000256" key="22">
    <source>
        <dbReference type="RuleBase" id="RU004335"/>
    </source>
</evidence>
<keyword evidence="7" id="KW-1003">Cell membrane</keyword>
<sequence>MIFFHTLLALAATLLLLPTQIHAATKYKGFSMGANTKTGACKSQADWEADFRAIKSWGKGFNCIRLYASSDCGTLANAVPAAQAVGFKLLVGVWATDAGHFGAEKAALLSAIQRFGTAWIAGVSVGSEDLYRKDISPQQLANQIYDVRGMVRQFNKSIQVGHTDTWTAWVDGANDVATKACDMVIINGFPYWQGVPIRDAIKQKTFQNSVWDTKRHIQAFAPNMPFWVGETGWPTQGDHFGGAAPAKTNANNYYNNAACWMFGNINLVGAFYFTAFDTPTSSGDHGGVEKYFGIADSNRKLKWTLAC</sequence>
<evidence type="ECO:0000256" key="15">
    <source>
        <dbReference type="ARBA" id="ARBA00023277"/>
    </source>
</evidence>
<dbReference type="GO" id="GO:0042973">
    <property type="term" value="F:glucan endo-1,3-beta-D-glucosidase activity"/>
    <property type="evidence" value="ECO:0007669"/>
    <property type="project" value="UniProtKB-EC"/>
</dbReference>
<keyword evidence="16" id="KW-0449">Lipoprotein</keyword>
<dbReference type="SUPFAM" id="SSF51445">
    <property type="entry name" value="(Trans)glycosidases"/>
    <property type="match status" value="1"/>
</dbReference>
<dbReference type="EC" id="3.2.1.39" evidence="5"/>